<name>A0A1T4LUU9_9BACT</name>
<dbReference type="SUPFAM" id="SSF49464">
    <property type="entry name" value="Carboxypeptidase regulatory domain-like"/>
    <property type="match status" value="1"/>
</dbReference>
<dbReference type="InterPro" id="IPR039426">
    <property type="entry name" value="TonB-dep_rcpt-like"/>
</dbReference>
<dbReference type="Gene3D" id="2.60.40.1120">
    <property type="entry name" value="Carboxypeptidase-like, regulatory domain"/>
    <property type="match status" value="1"/>
</dbReference>
<feature type="chain" id="PRO_5013137576" evidence="3">
    <location>
        <begin position="32"/>
        <end position="1046"/>
    </location>
</feature>
<keyword evidence="2" id="KW-0813">Transport</keyword>
<feature type="domain" description="TonB-dependent receptor plug" evidence="4">
    <location>
        <begin position="125"/>
        <end position="226"/>
    </location>
</feature>
<dbReference type="PROSITE" id="PS00018">
    <property type="entry name" value="EF_HAND_1"/>
    <property type="match status" value="1"/>
</dbReference>
<dbReference type="OrthoDB" id="9768177at2"/>
<dbReference type="PANTHER" id="PTHR30069">
    <property type="entry name" value="TONB-DEPENDENT OUTER MEMBRANE RECEPTOR"/>
    <property type="match status" value="1"/>
</dbReference>
<evidence type="ECO:0000256" key="2">
    <source>
        <dbReference type="PROSITE-ProRule" id="PRU01360"/>
    </source>
</evidence>
<dbReference type="GO" id="GO:0015344">
    <property type="term" value="F:siderophore uptake transmembrane transporter activity"/>
    <property type="evidence" value="ECO:0007669"/>
    <property type="project" value="TreeGrafter"/>
</dbReference>
<dbReference type="Proteomes" id="UP000190367">
    <property type="component" value="Unassembled WGS sequence"/>
</dbReference>
<dbReference type="EMBL" id="FUWZ01000001">
    <property type="protein sequence ID" value="SJZ58519.1"/>
    <property type="molecule type" value="Genomic_DNA"/>
</dbReference>
<dbReference type="Pfam" id="PF07715">
    <property type="entry name" value="Plug"/>
    <property type="match status" value="1"/>
</dbReference>
<organism evidence="5 6">
    <name type="scientific">Chitinophaga eiseniae</name>
    <dbReference type="NCBI Taxonomy" id="634771"/>
    <lineage>
        <taxon>Bacteria</taxon>
        <taxon>Pseudomonadati</taxon>
        <taxon>Bacteroidota</taxon>
        <taxon>Chitinophagia</taxon>
        <taxon>Chitinophagales</taxon>
        <taxon>Chitinophagaceae</taxon>
        <taxon>Chitinophaga</taxon>
    </lineage>
</organism>
<dbReference type="InterPro" id="IPR008969">
    <property type="entry name" value="CarboxyPept-like_regulatory"/>
</dbReference>
<protein>
    <submittedName>
        <fullName evidence="5">TonB-linked outer membrane protein, SusC/RagA family</fullName>
    </submittedName>
</protein>
<evidence type="ECO:0000313" key="6">
    <source>
        <dbReference type="Proteomes" id="UP000190367"/>
    </source>
</evidence>
<dbReference type="Gene3D" id="2.170.130.10">
    <property type="entry name" value="TonB-dependent receptor, plug domain"/>
    <property type="match status" value="1"/>
</dbReference>
<keyword evidence="6" id="KW-1185">Reference proteome</keyword>
<dbReference type="InterPro" id="IPR037066">
    <property type="entry name" value="Plug_dom_sf"/>
</dbReference>
<keyword evidence="2" id="KW-0472">Membrane</keyword>
<keyword evidence="1 3" id="KW-0732">Signal</keyword>
<dbReference type="SUPFAM" id="SSF56935">
    <property type="entry name" value="Porins"/>
    <property type="match status" value="1"/>
</dbReference>
<evidence type="ECO:0000313" key="5">
    <source>
        <dbReference type="EMBL" id="SJZ58519.1"/>
    </source>
</evidence>
<dbReference type="InterPro" id="IPR023997">
    <property type="entry name" value="TonB-dep_OMP_SusC/RagA_CS"/>
</dbReference>
<dbReference type="NCBIfam" id="TIGR04057">
    <property type="entry name" value="SusC_RagA_signa"/>
    <property type="match status" value="1"/>
</dbReference>
<dbReference type="InterPro" id="IPR018247">
    <property type="entry name" value="EF_Hand_1_Ca_BS"/>
</dbReference>
<evidence type="ECO:0000259" key="4">
    <source>
        <dbReference type="Pfam" id="PF07715"/>
    </source>
</evidence>
<comment type="subcellular location">
    <subcellularLocation>
        <location evidence="2">Cell outer membrane</location>
        <topology evidence="2">Multi-pass membrane protein</topology>
    </subcellularLocation>
</comment>
<gene>
    <name evidence="5" type="ORF">SAMN04488128_101816</name>
</gene>
<dbReference type="AlphaFoldDB" id="A0A1T4LUU9"/>
<dbReference type="GO" id="GO:0009279">
    <property type="term" value="C:cell outer membrane"/>
    <property type="evidence" value="ECO:0007669"/>
    <property type="project" value="UniProtKB-SubCell"/>
</dbReference>
<feature type="signal peptide" evidence="3">
    <location>
        <begin position="1"/>
        <end position="31"/>
    </location>
</feature>
<dbReference type="RefSeq" id="WP_078667464.1">
    <property type="nucleotide sequence ID" value="NZ_FUWZ01000001.1"/>
</dbReference>
<proteinExistence type="inferred from homology"/>
<keyword evidence="2" id="KW-1134">Transmembrane beta strand</keyword>
<dbReference type="GO" id="GO:0044718">
    <property type="term" value="P:siderophore transmembrane transport"/>
    <property type="evidence" value="ECO:0007669"/>
    <property type="project" value="TreeGrafter"/>
</dbReference>
<dbReference type="NCBIfam" id="TIGR04056">
    <property type="entry name" value="OMP_RagA_SusC"/>
    <property type="match status" value="1"/>
</dbReference>
<keyword evidence="2" id="KW-0812">Transmembrane</keyword>
<evidence type="ECO:0000256" key="1">
    <source>
        <dbReference type="ARBA" id="ARBA00022729"/>
    </source>
</evidence>
<dbReference type="InterPro" id="IPR023996">
    <property type="entry name" value="TonB-dep_OMP_SusC/RagA"/>
</dbReference>
<comment type="similarity">
    <text evidence="2">Belongs to the TonB-dependent receptor family.</text>
</comment>
<keyword evidence="2" id="KW-0998">Cell outer membrane</keyword>
<dbReference type="PROSITE" id="PS52016">
    <property type="entry name" value="TONB_DEPENDENT_REC_3"/>
    <property type="match status" value="1"/>
</dbReference>
<reference evidence="6" key="1">
    <citation type="submission" date="2017-02" db="EMBL/GenBank/DDBJ databases">
        <authorList>
            <person name="Varghese N."/>
            <person name="Submissions S."/>
        </authorList>
    </citation>
    <scope>NUCLEOTIDE SEQUENCE [LARGE SCALE GENOMIC DNA]</scope>
    <source>
        <strain evidence="6">DSM 22224</strain>
    </source>
</reference>
<dbReference type="InterPro" id="IPR012910">
    <property type="entry name" value="Plug_dom"/>
</dbReference>
<dbReference type="Pfam" id="PF13715">
    <property type="entry name" value="CarbopepD_reg_2"/>
    <property type="match status" value="1"/>
</dbReference>
<dbReference type="PANTHER" id="PTHR30069:SF29">
    <property type="entry name" value="HEMOGLOBIN AND HEMOGLOBIN-HAPTOGLOBIN-BINDING PROTEIN 1-RELATED"/>
    <property type="match status" value="1"/>
</dbReference>
<accession>A0A1T4LUU9</accession>
<sequence length="1046" mass="117786">MKTPLPFPGFARNLPLIAFCLLLLTDIPAFAAEIPVTGKVTDEKGSPLPGVSVSVKGTTKGASTNDMGAFSLNVPDEHAILVFTYVGYQRKELPVTPGKPMTVQLDPDNKGLGEVIVVGYGTQRKESVTGAVSAITAKDIERVHGATVSATLAGKIPGVSFRMPDGRPGASANIQIRNMGNPLYVIDGIQKDAGQFNNISPNDIESITVLKDASAAIYGVRAANGVIVVTTKRGRMGSGNLINVDGYTGWQNWSRFPKTVGAYEWMLGKAEAEMNRENPGTQITPEELEKWKAGTEKGYQSFDWYDFIIKSNAPQRSINVNATGGSENINYYLSVTRLDQKSVLGREFQFNRTNIQSNVDARITKRLKVGVQINGRIEERDNPGVPGGDDYWAPRFALFRNRPTERPYANDNPAYPNDIGHNTENWAVQSKAISGYWTETWRVLQTNLNAEYNTPLKGLTLKGMYSYYFADRLMNGHEYTYDTYTFYPQDSSYRRTGGSSNPWRERGTRKILEQVTQGQANYANTFGRHSIGATVVAERIVRREIDVWLHAVPKNNVLPLIQFADMDTYNDNDDTQARIGYIGRLNYSFADKYFVEVAGRSDASWKFAPDRRWGFFPSVSAGWRITEEDFFRRLLGRNSILSDLKIRASYGELGDDDIGIGAYDYMSGYKYNVSKVILDGQVVVGSADKGVPNNRLSWFVSRITDIGIDYSLWNGKVTGAVDYFYRKRTGLRGPKYDILVPSEVGYSLPEENVNSDAQIGGEISAAYNGKIGQVQFMVGGNFSYSRGRFLQSYKPLWGNSLDHYMTSQENRWSGVYWGFEAIGQFKSQEEINHYPVNVDGKGNKTLLPGDLIYKDVNGDGFIDGQDVRPIGYQTTGNPTIGMGFNIGVRWKGIDFSADFSGGSLYSYSQNWEMRWPYQNNGNLLRQFYEDRWHREDPFDVNSKWIPGKYPALRYNDGGHSNYNKPSTFWLTNVHYIRLRTMELGYTLPQPWLDRIRLKKVRLYFNTYNLFSIDNVRQLGVEPEIIDENGLQYPQNKFINVGFNLTF</sequence>
<dbReference type="STRING" id="634771.SAMN04488128_101816"/>
<evidence type="ECO:0000256" key="3">
    <source>
        <dbReference type="SAM" id="SignalP"/>
    </source>
</evidence>